<accession>A0AAE1AGR0</accession>
<organism evidence="2 3">
    <name type="scientific">Elysia crispata</name>
    <name type="common">lettuce slug</name>
    <dbReference type="NCBI Taxonomy" id="231223"/>
    <lineage>
        <taxon>Eukaryota</taxon>
        <taxon>Metazoa</taxon>
        <taxon>Spiralia</taxon>
        <taxon>Lophotrochozoa</taxon>
        <taxon>Mollusca</taxon>
        <taxon>Gastropoda</taxon>
        <taxon>Heterobranchia</taxon>
        <taxon>Euthyneura</taxon>
        <taxon>Panpulmonata</taxon>
        <taxon>Sacoglossa</taxon>
        <taxon>Placobranchoidea</taxon>
        <taxon>Plakobranchidae</taxon>
        <taxon>Elysia</taxon>
    </lineage>
</organism>
<evidence type="ECO:0000313" key="2">
    <source>
        <dbReference type="EMBL" id="KAK3787263.1"/>
    </source>
</evidence>
<comment type="caution">
    <text evidence="2">The sequence shown here is derived from an EMBL/GenBank/DDBJ whole genome shotgun (WGS) entry which is preliminary data.</text>
</comment>
<name>A0AAE1AGR0_9GAST</name>
<sequence length="118" mass="12922">MQAHKKPSGRPELLGSSEAAIEILWDKPQSDSFGPLVVQPVDVQVELGSEAIKYFFWGRHLFCAAAIELRGVLPPPPSDQWTGLSRSVKRSGQPQLPPLNMPSPKSIQGPVDKDSPRI</sequence>
<feature type="compositionally biased region" description="Polar residues" evidence="1">
    <location>
        <begin position="79"/>
        <end position="94"/>
    </location>
</feature>
<feature type="region of interest" description="Disordered" evidence="1">
    <location>
        <begin position="76"/>
        <end position="118"/>
    </location>
</feature>
<reference evidence="2" key="1">
    <citation type="journal article" date="2023" name="G3 (Bethesda)">
        <title>A reference genome for the long-term kleptoplast-retaining sea slug Elysia crispata morphotype clarki.</title>
        <authorList>
            <person name="Eastman K.E."/>
            <person name="Pendleton A.L."/>
            <person name="Shaikh M.A."/>
            <person name="Suttiyut T."/>
            <person name="Ogas R."/>
            <person name="Tomko P."/>
            <person name="Gavelis G."/>
            <person name="Widhalm J.R."/>
            <person name="Wisecaver J.H."/>
        </authorList>
    </citation>
    <scope>NUCLEOTIDE SEQUENCE</scope>
    <source>
        <strain evidence="2">ECLA1</strain>
    </source>
</reference>
<protein>
    <submittedName>
        <fullName evidence="2">Uncharacterized protein</fullName>
    </submittedName>
</protein>
<evidence type="ECO:0000256" key="1">
    <source>
        <dbReference type="SAM" id="MobiDB-lite"/>
    </source>
</evidence>
<dbReference type="Proteomes" id="UP001283361">
    <property type="component" value="Unassembled WGS sequence"/>
</dbReference>
<proteinExistence type="predicted"/>
<keyword evidence="3" id="KW-1185">Reference proteome</keyword>
<gene>
    <name evidence="2" type="ORF">RRG08_055985</name>
</gene>
<dbReference type="AlphaFoldDB" id="A0AAE1AGR0"/>
<dbReference type="EMBL" id="JAWDGP010001872">
    <property type="protein sequence ID" value="KAK3787263.1"/>
    <property type="molecule type" value="Genomic_DNA"/>
</dbReference>
<evidence type="ECO:0000313" key="3">
    <source>
        <dbReference type="Proteomes" id="UP001283361"/>
    </source>
</evidence>